<feature type="compositionally biased region" description="Polar residues" evidence="1">
    <location>
        <begin position="142"/>
        <end position="152"/>
    </location>
</feature>
<name>A0A3R7LWH9_PENVA</name>
<feature type="compositionally biased region" description="Basic and acidic residues" evidence="1">
    <location>
        <begin position="646"/>
        <end position="655"/>
    </location>
</feature>
<feature type="compositionally biased region" description="Low complexity" evidence="1">
    <location>
        <begin position="276"/>
        <end position="292"/>
    </location>
</feature>
<feature type="region of interest" description="Disordered" evidence="1">
    <location>
        <begin position="1158"/>
        <end position="1261"/>
    </location>
</feature>
<feature type="region of interest" description="Disordered" evidence="1">
    <location>
        <begin position="845"/>
        <end position="924"/>
    </location>
</feature>
<protein>
    <submittedName>
        <fullName evidence="2">Uncharacterized protein</fullName>
    </submittedName>
</protein>
<keyword evidence="3" id="KW-1185">Reference proteome</keyword>
<evidence type="ECO:0000256" key="1">
    <source>
        <dbReference type="SAM" id="MobiDB-lite"/>
    </source>
</evidence>
<feature type="region of interest" description="Disordered" evidence="1">
    <location>
        <begin position="646"/>
        <end position="668"/>
    </location>
</feature>
<accession>A0A3R7LWH9</accession>
<evidence type="ECO:0000313" key="3">
    <source>
        <dbReference type="Proteomes" id="UP000283509"/>
    </source>
</evidence>
<feature type="region of interest" description="Disordered" evidence="1">
    <location>
        <begin position="206"/>
        <end position="232"/>
    </location>
</feature>
<evidence type="ECO:0000313" key="2">
    <source>
        <dbReference type="EMBL" id="ROT65028.1"/>
    </source>
</evidence>
<feature type="compositionally biased region" description="Polar residues" evidence="1">
    <location>
        <begin position="349"/>
        <end position="359"/>
    </location>
</feature>
<sequence>MKDTRYVLSLSESEESDFDKGKTRILKMDPDMGTVIEGKRVTAVSNQDRSKRIRIDADTGKVKRDRNLLNTLRLFRHQKCGGEMSEEAKFEGAPSSPNRFAPRLSSLNLNPSVVLTERDKSIVDQQLQRSATTVVAGRSTGPMHTTPSSQPKGTWRYAGSLVAPANPTTTPRSSVPVSLPRSTSVQCYLRTKDGKVRVAPLQRALLSSTRQPNPGGNGNYLRMMNKPPSSGYEDSYAKFLLQQNPALRGKDKNNPTNLSRVLPKGTTVVRKPKSDGAGPSGLNNGGPSSAGPRAVVTRPGTFSTVVPRPSVTVMGSTSRAGNSVMAVRTNASAIRTTYSRGVVGTSTMGLQETTNSSPAPTVIASSPSGTVTTATGGPAVTTSSMPAPLVSATVVGSVPNSSTSSLSSPLGTLATVTQIICSTRGATTCTTTVASPPGDVPAASMLETLLRDRPVPPSPLHAPSTTATTTITSALPHTLTSVVGSSGVPMTLSVALQGLGTHPAAHIKPQLLALSQGTNTSTGSVEATVVQPQGVPVRAKIPPSTIVQKMLGRSSLVIRTLRPQTSTTQPSGESSSFEEGGGAAAATLSLPGGVQGISGQTSSNIPTSTAPQQQASLSSLPLTPTNAVSSETLEQLREFESVFEKVSNKSGKDASDGEASTENYSNATMSSEESMIAAQLLSMANDTPAVTTSSNYVYSVPTTVYGAGGTSLTEGTYITIPSTTQAGTLILVNHGGGGTGLVTVAGTGVQGQQPPTAPSPTLSSTSSHSSIASSPSSTSSKSKKQPPKQKVVPPATPPVVAKPKTPPPPKTSTPKQPTVAKTQVEENEEIRSRIHAILERYKQELVITPQQPAPRNRKNCPPPKSDGKSSSKKKSQVKKVEGTSVSSPAVSEGSVVGCPSPSPSPGPANDSSVGLPGNSSGVPTVQYTTQVVSGQGLTTQGPATTGSSIISEDKIKVESGQEVVAATTPQLLQGVVVSNVKVEGGATSLTQGLGGGRVVQLIRHRGKVTAITTRQPLNKVKGGSSPITQSPTVVNKIVQQQQAGGPQAVQQVVVQTSGGQQVLQQVAVQQLTSTPPKQKCSVVQQLGVTNSEELLGLTSARSIHVTLPTMPPSTIVSTPAATTASQITNSGSVTNTPPITIAHTITSNPVNSNTQTVAAVSTPSGTSGTGPSPLSVVPASPLTPQAITVTSPPTPQPVAASPHTPSPAAELPPTPSSFQMGEESNSSEHSGGDGKSSKGSKRRISLQEMPCTSPIPRHPPLHKHLHHQQLVQYL</sequence>
<feature type="compositionally biased region" description="Polar residues" evidence="1">
    <location>
        <begin position="658"/>
        <end position="668"/>
    </location>
</feature>
<feature type="compositionally biased region" description="Polar residues" evidence="1">
    <location>
        <begin position="909"/>
        <end position="924"/>
    </location>
</feature>
<dbReference type="AlphaFoldDB" id="A0A3R7LWH9"/>
<feature type="compositionally biased region" description="Low complexity" evidence="1">
    <location>
        <begin position="743"/>
        <end position="780"/>
    </location>
</feature>
<feature type="compositionally biased region" description="Low complexity" evidence="1">
    <location>
        <begin position="788"/>
        <end position="803"/>
    </location>
</feature>
<feature type="compositionally biased region" description="Polar residues" evidence="1">
    <location>
        <begin position="597"/>
        <end position="623"/>
    </location>
</feature>
<reference evidence="2 3" key="2">
    <citation type="submission" date="2019-01" db="EMBL/GenBank/DDBJ databases">
        <title>The decoding of complex shrimp genome reveals the adaptation for benthos swimmer, frequently molting mechanism and breeding impact on genome.</title>
        <authorList>
            <person name="Sun Y."/>
            <person name="Gao Y."/>
            <person name="Yu Y."/>
        </authorList>
    </citation>
    <scope>NUCLEOTIDE SEQUENCE [LARGE SCALE GENOMIC DNA]</scope>
    <source>
        <tissue evidence="2">Muscle</tissue>
    </source>
</reference>
<dbReference type="Proteomes" id="UP000283509">
    <property type="component" value="Unassembled WGS sequence"/>
</dbReference>
<organism evidence="2 3">
    <name type="scientific">Penaeus vannamei</name>
    <name type="common">Whiteleg shrimp</name>
    <name type="synonym">Litopenaeus vannamei</name>
    <dbReference type="NCBI Taxonomy" id="6689"/>
    <lineage>
        <taxon>Eukaryota</taxon>
        <taxon>Metazoa</taxon>
        <taxon>Ecdysozoa</taxon>
        <taxon>Arthropoda</taxon>
        <taxon>Crustacea</taxon>
        <taxon>Multicrustacea</taxon>
        <taxon>Malacostraca</taxon>
        <taxon>Eumalacostraca</taxon>
        <taxon>Eucarida</taxon>
        <taxon>Decapoda</taxon>
        <taxon>Dendrobranchiata</taxon>
        <taxon>Penaeoidea</taxon>
        <taxon>Penaeidae</taxon>
        <taxon>Penaeus</taxon>
    </lineage>
</organism>
<feature type="region of interest" description="Disordered" evidence="1">
    <location>
        <begin position="246"/>
        <end position="294"/>
    </location>
</feature>
<proteinExistence type="predicted"/>
<dbReference type="EMBL" id="QCYY01003154">
    <property type="protein sequence ID" value="ROT65028.1"/>
    <property type="molecule type" value="Genomic_DNA"/>
</dbReference>
<feature type="region of interest" description="Disordered" evidence="1">
    <location>
        <begin position="349"/>
        <end position="370"/>
    </location>
</feature>
<gene>
    <name evidence="2" type="ORF">C7M84_017026</name>
</gene>
<feature type="compositionally biased region" description="Low complexity" evidence="1">
    <location>
        <begin position="890"/>
        <end position="899"/>
    </location>
</feature>
<feature type="region of interest" description="Disordered" evidence="1">
    <location>
        <begin position="558"/>
        <end position="623"/>
    </location>
</feature>
<feature type="region of interest" description="Disordered" evidence="1">
    <location>
        <begin position="126"/>
        <end position="154"/>
    </location>
</feature>
<comment type="caution">
    <text evidence="2">The sequence shown here is derived from an EMBL/GenBank/DDBJ whole genome shotgun (WGS) entry which is preliminary data.</text>
</comment>
<feature type="region of interest" description="Disordered" evidence="1">
    <location>
        <begin position="743"/>
        <end position="828"/>
    </location>
</feature>
<dbReference type="OrthoDB" id="6427254at2759"/>
<feature type="compositionally biased region" description="Low complexity" evidence="1">
    <location>
        <begin position="1161"/>
        <end position="1184"/>
    </location>
</feature>
<reference evidence="2 3" key="1">
    <citation type="submission" date="2018-04" db="EMBL/GenBank/DDBJ databases">
        <authorList>
            <person name="Zhang X."/>
            <person name="Yuan J."/>
            <person name="Li F."/>
            <person name="Xiang J."/>
        </authorList>
    </citation>
    <scope>NUCLEOTIDE SEQUENCE [LARGE SCALE GENOMIC DNA]</scope>
    <source>
        <tissue evidence="2">Muscle</tissue>
    </source>
</reference>